<name>A0A1G2QTF4_9BACT</name>
<sequence>MTSGKQLVRNTTVLGSVLMAMVLAFVVLMPQVAQGANGDPPSISPSSVVVDIPQGGETVIEKTVQTSTIPPKVDIYFLSDTTGSMGRAIAAVQGGAGAVLATIDAATPDARYGAGDYKDFQSPTQLDPYAFNNAAPIPGVDDNGAAALAAIGGWAAAGGFDGPEGQLYALHQLAAHGAAAFRPSATKVVVWFGDINGHDPVCAAISGDPHAVTLASLLPELTTAGIIVNAISTVGGPGLDGVFAGGDYAAACGPEPAPAGGQGLAITGATGGTSFVGVAPAAISAAILAGLSSLPVTVSMASDCAAPISTTFAPVSVGPVPSGSAVSFLETISVAPGAVPGVYECDDWALINGTPMVDASGETIKEHKKITVTDVTPPAASCTPTTNPAGENVPTAPGKGAQGQNQDGFYVLNASDAVDSSPDIYLVDDGTGTVFGPFVSGTKIKYAEANGAVPSQKPGSGVINWKINGQGDAQVYAVDASGNKSAVVSCLVPPEPK</sequence>
<evidence type="ECO:0008006" key="3">
    <source>
        <dbReference type="Google" id="ProtNLM"/>
    </source>
</evidence>
<reference evidence="1 2" key="1">
    <citation type="journal article" date="2016" name="Nat. Commun.">
        <title>Thousands of microbial genomes shed light on interconnected biogeochemical processes in an aquifer system.</title>
        <authorList>
            <person name="Anantharaman K."/>
            <person name="Brown C.T."/>
            <person name="Hug L.A."/>
            <person name="Sharon I."/>
            <person name="Castelle C.J."/>
            <person name="Probst A.J."/>
            <person name="Thomas B.C."/>
            <person name="Singh A."/>
            <person name="Wilkins M.J."/>
            <person name="Karaoz U."/>
            <person name="Brodie E.L."/>
            <person name="Williams K.H."/>
            <person name="Hubbard S.S."/>
            <person name="Banfield J.F."/>
        </authorList>
    </citation>
    <scope>NUCLEOTIDE SEQUENCE [LARGE SCALE GENOMIC DNA]</scope>
</reference>
<dbReference type="Proteomes" id="UP000178170">
    <property type="component" value="Unassembled WGS sequence"/>
</dbReference>
<dbReference type="AlphaFoldDB" id="A0A1G2QTF4"/>
<dbReference type="EMBL" id="MHTS01000024">
    <property type="protein sequence ID" value="OHA63894.1"/>
    <property type="molecule type" value="Genomic_DNA"/>
</dbReference>
<accession>A0A1G2QTF4</accession>
<evidence type="ECO:0000313" key="1">
    <source>
        <dbReference type="EMBL" id="OHA63894.1"/>
    </source>
</evidence>
<organism evidence="1 2">
    <name type="scientific">Candidatus Wildermuthbacteria bacterium RIFCSPHIGHO2_01_FULL_48_27b</name>
    <dbReference type="NCBI Taxonomy" id="1802447"/>
    <lineage>
        <taxon>Bacteria</taxon>
        <taxon>Candidatus Wildermuthiibacteriota</taxon>
    </lineage>
</organism>
<dbReference type="InterPro" id="IPR036465">
    <property type="entry name" value="vWFA_dom_sf"/>
</dbReference>
<dbReference type="Gene3D" id="3.40.50.410">
    <property type="entry name" value="von Willebrand factor, type A domain"/>
    <property type="match status" value="1"/>
</dbReference>
<protein>
    <recommendedName>
        <fullName evidence="3">VWFA domain-containing protein</fullName>
    </recommendedName>
</protein>
<gene>
    <name evidence="1" type="ORF">A2843_01100</name>
</gene>
<comment type="caution">
    <text evidence="1">The sequence shown here is derived from an EMBL/GenBank/DDBJ whole genome shotgun (WGS) entry which is preliminary data.</text>
</comment>
<dbReference type="SUPFAM" id="SSF53300">
    <property type="entry name" value="vWA-like"/>
    <property type="match status" value="1"/>
</dbReference>
<proteinExistence type="predicted"/>
<evidence type="ECO:0000313" key="2">
    <source>
        <dbReference type="Proteomes" id="UP000178170"/>
    </source>
</evidence>